<accession>X6LYC2</accession>
<organism evidence="3 4">
    <name type="scientific">Reticulomyxa filosa</name>
    <dbReference type="NCBI Taxonomy" id="46433"/>
    <lineage>
        <taxon>Eukaryota</taxon>
        <taxon>Sar</taxon>
        <taxon>Rhizaria</taxon>
        <taxon>Retaria</taxon>
        <taxon>Foraminifera</taxon>
        <taxon>Monothalamids</taxon>
        <taxon>Reticulomyxidae</taxon>
        <taxon>Reticulomyxa</taxon>
    </lineage>
</organism>
<evidence type="ECO:0000256" key="2">
    <source>
        <dbReference type="SAM" id="Phobius"/>
    </source>
</evidence>
<feature type="region of interest" description="Disordered" evidence="1">
    <location>
        <begin position="44"/>
        <end position="83"/>
    </location>
</feature>
<feature type="transmembrane region" description="Helical" evidence="2">
    <location>
        <begin position="12"/>
        <end position="32"/>
    </location>
</feature>
<keyword evidence="2" id="KW-0472">Membrane</keyword>
<sequence length="196" mass="22921">MDLWKSLCCKVPTLGLSLKCLSVSFILFFFFFQNKKKITISHKNQTNDKHMHSSNGNDNDNDNNNGDENKSKHKGKDKARLKEEMEEKEQCQVCGLGNISDRTRQEDSCVVIENCTFEAEDQLVHVEINRQASDVCERRIWSHYKGRVLLAISITRLNKHYLQEFRSGNRQRANRNFGHTNERYILPTTFCRRCNC</sequence>
<keyword evidence="2" id="KW-0812">Transmembrane</keyword>
<dbReference type="AlphaFoldDB" id="X6LYC2"/>
<feature type="compositionally biased region" description="Low complexity" evidence="1">
    <location>
        <begin position="55"/>
        <end position="66"/>
    </location>
</feature>
<dbReference type="Proteomes" id="UP000023152">
    <property type="component" value="Unassembled WGS sequence"/>
</dbReference>
<dbReference type="EMBL" id="ASPP01027212">
    <property type="protein sequence ID" value="ETO06351.1"/>
    <property type="molecule type" value="Genomic_DNA"/>
</dbReference>
<proteinExistence type="predicted"/>
<evidence type="ECO:0000313" key="3">
    <source>
        <dbReference type="EMBL" id="ETO06351.1"/>
    </source>
</evidence>
<reference evidence="3 4" key="1">
    <citation type="journal article" date="2013" name="Curr. Biol.">
        <title>The Genome of the Foraminiferan Reticulomyxa filosa.</title>
        <authorList>
            <person name="Glockner G."/>
            <person name="Hulsmann N."/>
            <person name="Schleicher M."/>
            <person name="Noegel A.A."/>
            <person name="Eichinger L."/>
            <person name="Gallinger C."/>
            <person name="Pawlowski J."/>
            <person name="Sierra R."/>
            <person name="Euteneuer U."/>
            <person name="Pillet L."/>
            <person name="Moustafa A."/>
            <person name="Platzer M."/>
            <person name="Groth M."/>
            <person name="Szafranski K."/>
            <person name="Schliwa M."/>
        </authorList>
    </citation>
    <scope>NUCLEOTIDE SEQUENCE [LARGE SCALE GENOMIC DNA]</scope>
</reference>
<name>X6LYC2_RETFI</name>
<gene>
    <name evidence="3" type="ORF">RFI_31045</name>
</gene>
<comment type="caution">
    <text evidence="3">The sequence shown here is derived from an EMBL/GenBank/DDBJ whole genome shotgun (WGS) entry which is preliminary data.</text>
</comment>
<evidence type="ECO:0000313" key="4">
    <source>
        <dbReference type="Proteomes" id="UP000023152"/>
    </source>
</evidence>
<keyword evidence="2" id="KW-1133">Transmembrane helix</keyword>
<evidence type="ECO:0000256" key="1">
    <source>
        <dbReference type="SAM" id="MobiDB-lite"/>
    </source>
</evidence>
<keyword evidence="4" id="KW-1185">Reference proteome</keyword>
<protein>
    <submittedName>
        <fullName evidence="3">Uncharacterized protein</fullName>
    </submittedName>
</protein>